<reference evidence="8" key="1">
    <citation type="journal article" date="2019" name="Int. J. Syst. Evol. Microbiol.">
        <title>The Global Catalogue of Microorganisms (GCM) 10K type strain sequencing project: providing services to taxonomists for standard genome sequencing and annotation.</title>
        <authorList>
            <consortium name="The Broad Institute Genomics Platform"/>
            <consortium name="The Broad Institute Genome Sequencing Center for Infectious Disease"/>
            <person name="Wu L."/>
            <person name="Ma J."/>
        </authorList>
    </citation>
    <scope>NUCLEOTIDE SEQUENCE [LARGE SCALE GENOMIC DNA]</scope>
    <source>
        <strain evidence="8">JCM 31920</strain>
    </source>
</reference>
<dbReference type="NCBIfam" id="TIGR02937">
    <property type="entry name" value="sigma70-ECF"/>
    <property type="match status" value="1"/>
</dbReference>
<dbReference type="InterPro" id="IPR036388">
    <property type="entry name" value="WH-like_DNA-bd_sf"/>
</dbReference>
<dbReference type="RefSeq" id="WP_345032839.1">
    <property type="nucleotide sequence ID" value="NZ_BAABEY010000036.1"/>
</dbReference>
<sequence>MVLTERDLLRQLGTGDRIAFELIYEQYWERLYRIAREKVLYPENAEEIVQDIFVDLWERRKGLAIHDLEHYLLRAVKYKVLDYVRAQIIRRQHENTVITTLSEQFDSETEEELAYRELRDAFQTALGDLPEKTREIFRLSRIEQLSSREISDRLQIPERTVTYHLAQGLRTLRVHLKDFVVLALSCLLIR</sequence>
<keyword evidence="8" id="KW-1185">Reference proteome</keyword>
<protein>
    <submittedName>
        <fullName evidence="7">RNA polymerase sigma-70 factor</fullName>
    </submittedName>
</protein>
<accession>A0ABP8MCM2</accession>
<evidence type="ECO:0000256" key="4">
    <source>
        <dbReference type="ARBA" id="ARBA00023163"/>
    </source>
</evidence>
<evidence type="ECO:0000256" key="2">
    <source>
        <dbReference type="ARBA" id="ARBA00023015"/>
    </source>
</evidence>
<keyword evidence="3" id="KW-0731">Sigma factor</keyword>
<dbReference type="InterPro" id="IPR039425">
    <property type="entry name" value="RNA_pol_sigma-70-like"/>
</dbReference>
<dbReference type="Proteomes" id="UP001501508">
    <property type="component" value="Unassembled WGS sequence"/>
</dbReference>
<evidence type="ECO:0000256" key="3">
    <source>
        <dbReference type="ARBA" id="ARBA00023082"/>
    </source>
</evidence>
<gene>
    <name evidence="7" type="ORF">GCM10023091_41700</name>
</gene>
<evidence type="ECO:0000259" key="5">
    <source>
        <dbReference type="Pfam" id="PF04542"/>
    </source>
</evidence>
<feature type="domain" description="RNA polymerase sigma factor 70 region 4 type 2" evidence="6">
    <location>
        <begin position="120"/>
        <end position="172"/>
    </location>
</feature>
<dbReference type="Pfam" id="PF04542">
    <property type="entry name" value="Sigma70_r2"/>
    <property type="match status" value="1"/>
</dbReference>
<dbReference type="Gene3D" id="1.10.10.10">
    <property type="entry name" value="Winged helix-like DNA-binding domain superfamily/Winged helix DNA-binding domain"/>
    <property type="match status" value="1"/>
</dbReference>
<evidence type="ECO:0000259" key="6">
    <source>
        <dbReference type="Pfam" id="PF08281"/>
    </source>
</evidence>
<organism evidence="7 8">
    <name type="scientific">Ravibacter arvi</name>
    <dbReference type="NCBI Taxonomy" id="2051041"/>
    <lineage>
        <taxon>Bacteria</taxon>
        <taxon>Pseudomonadati</taxon>
        <taxon>Bacteroidota</taxon>
        <taxon>Cytophagia</taxon>
        <taxon>Cytophagales</taxon>
        <taxon>Spirosomataceae</taxon>
        <taxon>Ravibacter</taxon>
    </lineage>
</organism>
<dbReference type="PANTHER" id="PTHR43133:SF46">
    <property type="entry name" value="RNA POLYMERASE SIGMA-70 FACTOR ECF SUBFAMILY"/>
    <property type="match status" value="1"/>
</dbReference>
<evidence type="ECO:0000313" key="7">
    <source>
        <dbReference type="EMBL" id="GAA4447213.1"/>
    </source>
</evidence>
<name>A0ABP8MCM2_9BACT</name>
<proteinExistence type="inferred from homology"/>
<dbReference type="NCBIfam" id="TIGR02985">
    <property type="entry name" value="Sig70_bacteroi1"/>
    <property type="match status" value="1"/>
</dbReference>
<dbReference type="InterPro" id="IPR013249">
    <property type="entry name" value="RNA_pol_sigma70_r4_t2"/>
</dbReference>
<feature type="domain" description="RNA polymerase sigma-70 region 2" evidence="5">
    <location>
        <begin position="23"/>
        <end position="87"/>
    </location>
</feature>
<evidence type="ECO:0000256" key="1">
    <source>
        <dbReference type="ARBA" id="ARBA00010641"/>
    </source>
</evidence>
<keyword evidence="2" id="KW-0805">Transcription regulation</keyword>
<dbReference type="EMBL" id="BAABEY010000036">
    <property type="protein sequence ID" value="GAA4447213.1"/>
    <property type="molecule type" value="Genomic_DNA"/>
</dbReference>
<dbReference type="Gene3D" id="1.10.1740.10">
    <property type="match status" value="1"/>
</dbReference>
<dbReference type="InterPro" id="IPR014327">
    <property type="entry name" value="RNA_pol_sigma70_bacteroid"/>
</dbReference>
<keyword evidence="4" id="KW-0804">Transcription</keyword>
<dbReference type="SUPFAM" id="SSF88659">
    <property type="entry name" value="Sigma3 and sigma4 domains of RNA polymerase sigma factors"/>
    <property type="match status" value="1"/>
</dbReference>
<dbReference type="SUPFAM" id="SSF88946">
    <property type="entry name" value="Sigma2 domain of RNA polymerase sigma factors"/>
    <property type="match status" value="1"/>
</dbReference>
<dbReference type="InterPro" id="IPR007627">
    <property type="entry name" value="RNA_pol_sigma70_r2"/>
</dbReference>
<dbReference type="InterPro" id="IPR013325">
    <property type="entry name" value="RNA_pol_sigma_r2"/>
</dbReference>
<comment type="caution">
    <text evidence="7">The sequence shown here is derived from an EMBL/GenBank/DDBJ whole genome shotgun (WGS) entry which is preliminary data.</text>
</comment>
<comment type="similarity">
    <text evidence="1">Belongs to the sigma-70 factor family. ECF subfamily.</text>
</comment>
<evidence type="ECO:0000313" key="8">
    <source>
        <dbReference type="Proteomes" id="UP001501508"/>
    </source>
</evidence>
<dbReference type="InterPro" id="IPR013324">
    <property type="entry name" value="RNA_pol_sigma_r3/r4-like"/>
</dbReference>
<dbReference type="InterPro" id="IPR014284">
    <property type="entry name" value="RNA_pol_sigma-70_dom"/>
</dbReference>
<dbReference type="PANTHER" id="PTHR43133">
    <property type="entry name" value="RNA POLYMERASE ECF-TYPE SIGMA FACTO"/>
    <property type="match status" value="1"/>
</dbReference>
<dbReference type="Pfam" id="PF08281">
    <property type="entry name" value="Sigma70_r4_2"/>
    <property type="match status" value="1"/>
</dbReference>